<evidence type="ECO:0000313" key="6">
    <source>
        <dbReference type="Proteomes" id="UP000198790"/>
    </source>
</evidence>
<organism evidence="5 6">
    <name type="scientific">Algoriphagus aquimarinus</name>
    <dbReference type="NCBI Taxonomy" id="237018"/>
    <lineage>
        <taxon>Bacteria</taxon>
        <taxon>Pseudomonadati</taxon>
        <taxon>Bacteroidota</taxon>
        <taxon>Cytophagia</taxon>
        <taxon>Cytophagales</taxon>
        <taxon>Cyclobacteriaceae</taxon>
        <taxon>Algoriphagus</taxon>
    </lineage>
</organism>
<keyword evidence="3" id="KW-0804">Transcription</keyword>
<dbReference type="Gene3D" id="1.10.10.60">
    <property type="entry name" value="Homeodomain-like"/>
    <property type="match status" value="1"/>
</dbReference>
<keyword evidence="6" id="KW-1185">Reference proteome</keyword>
<dbReference type="PROSITE" id="PS01124">
    <property type="entry name" value="HTH_ARAC_FAMILY_2"/>
    <property type="match status" value="1"/>
</dbReference>
<evidence type="ECO:0000313" key="5">
    <source>
        <dbReference type="EMBL" id="SFB37803.1"/>
    </source>
</evidence>
<gene>
    <name evidence="5" type="ORF">SAMN04489723_108159</name>
</gene>
<evidence type="ECO:0000259" key="4">
    <source>
        <dbReference type="PROSITE" id="PS01124"/>
    </source>
</evidence>
<dbReference type="OrthoDB" id="952277at2"/>
<dbReference type="InterPro" id="IPR009057">
    <property type="entry name" value="Homeodomain-like_sf"/>
</dbReference>
<dbReference type="STRING" id="237018.SAMN04489723_108159"/>
<sequence length="187" mass="21303">MPLIYIKNMVCPRCIVAVKDALDQKEIGFTSVELGKVNLKEYLSVNQKKNLVNILATKGFELLENHSASLISQIKALIVSQIHHSDKLIHVNFSTFLSQEIGQEYTSMSRLFSQVEGITIEKYITQQKTEKVKELLIYDELSLSEIADKLNYSSMAYLSSQFKKETGMTPTEFKKQAKPHRKGLDEI</sequence>
<dbReference type="PANTHER" id="PTHR43280">
    <property type="entry name" value="ARAC-FAMILY TRANSCRIPTIONAL REGULATOR"/>
    <property type="match status" value="1"/>
</dbReference>
<dbReference type="SMART" id="SM00342">
    <property type="entry name" value="HTH_ARAC"/>
    <property type="match status" value="1"/>
</dbReference>
<dbReference type="AlphaFoldDB" id="A0A1I1AN99"/>
<dbReference type="RefSeq" id="WP_092897843.1">
    <property type="nucleotide sequence ID" value="NZ_FOKK01000008.1"/>
</dbReference>
<name>A0A1I1AN99_9BACT</name>
<feature type="domain" description="HTH araC/xylS-type" evidence="4">
    <location>
        <begin position="97"/>
        <end position="176"/>
    </location>
</feature>
<dbReference type="GO" id="GO:0043565">
    <property type="term" value="F:sequence-specific DNA binding"/>
    <property type="evidence" value="ECO:0007669"/>
    <property type="project" value="InterPro"/>
</dbReference>
<proteinExistence type="predicted"/>
<accession>A0A1I1AN99</accession>
<evidence type="ECO:0000256" key="2">
    <source>
        <dbReference type="ARBA" id="ARBA00023125"/>
    </source>
</evidence>
<keyword evidence="1" id="KW-0805">Transcription regulation</keyword>
<protein>
    <submittedName>
        <fullName evidence="5">AraC-type DNA-binding protein</fullName>
    </submittedName>
</protein>
<evidence type="ECO:0000256" key="1">
    <source>
        <dbReference type="ARBA" id="ARBA00023015"/>
    </source>
</evidence>
<dbReference type="InterPro" id="IPR018060">
    <property type="entry name" value="HTH_AraC"/>
</dbReference>
<evidence type="ECO:0000256" key="3">
    <source>
        <dbReference type="ARBA" id="ARBA00023163"/>
    </source>
</evidence>
<keyword evidence="2 5" id="KW-0238">DNA-binding</keyword>
<dbReference type="SUPFAM" id="SSF46689">
    <property type="entry name" value="Homeodomain-like"/>
    <property type="match status" value="1"/>
</dbReference>
<reference evidence="5 6" key="1">
    <citation type="submission" date="2016-10" db="EMBL/GenBank/DDBJ databases">
        <authorList>
            <person name="de Groot N.N."/>
        </authorList>
    </citation>
    <scope>NUCLEOTIDE SEQUENCE [LARGE SCALE GENOMIC DNA]</scope>
    <source>
        <strain evidence="5 6">DSM 23399</strain>
    </source>
</reference>
<dbReference type="PANTHER" id="PTHR43280:SF10">
    <property type="entry name" value="REGULATORY PROTEIN POCR"/>
    <property type="match status" value="1"/>
</dbReference>
<dbReference type="GO" id="GO:0003700">
    <property type="term" value="F:DNA-binding transcription factor activity"/>
    <property type="evidence" value="ECO:0007669"/>
    <property type="project" value="InterPro"/>
</dbReference>
<dbReference type="Proteomes" id="UP000198790">
    <property type="component" value="Unassembled WGS sequence"/>
</dbReference>
<dbReference type="EMBL" id="FOKK01000008">
    <property type="protein sequence ID" value="SFB37803.1"/>
    <property type="molecule type" value="Genomic_DNA"/>
</dbReference>
<dbReference type="Pfam" id="PF12833">
    <property type="entry name" value="HTH_18"/>
    <property type="match status" value="1"/>
</dbReference>